<organism evidence="4 5">
    <name type="scientific">Candidatus Fimiplasma intestinipullorum</name>
    <dbReference type="NCBI Taxonomy" id="2840825"/>
    <lineage>
        <taxon>Bacteria</taxon>
        <taxon>Bacillati</taxon>
        <taxon>Bacillota</taxon>
        <taxon>Clostridia</taxon>
        <taxon>Eubacteriales</taxon>
        <taxon>Candidatus Fimiplasma</taxon>
    </lineage>
</organism>
<protein>
    <submittedName>
        <fullName evidence="4">Hsp20 family protein</fullName>
    </submittedName>
</protein>
<feature type="non-terminal residue" evidence="4">
    <location>
        <position position="1"/>
    </location>
</feature>
<dbReference type="Pfam" id="PF00011">
    <property type="entry name" value="HSP20"/>
    <property type="match status" value="1"/>
</dbReference>
<comment type="similarity">
    <text evidence="1 2">Belongs to the small heat shock protein (HSP20) family.</text>
</comment>
<dbReference type="Gene3D" id="2.60.40.790">
    <property type="match status" value="1"/>
</dbReference>
<evidence type="ECO:0000256" key="2">
    <source>
        <dbReference type="RuleBase" id="RU003616"/>
    </source>
</evidence>
<evidence type="ECO:0000313" key="4">
    <source>
        <dbReference type="EMBL" id="HIU13276.1"/>
    </source>
</evidence>
<gene>
    <name evidence="4" type="ORF">IAD15_04325</name>
</gene>
<proteinExistence type="inferred from homology"/>
<dbReference type="Proteomes" id="UP000824175">
    <property type="component" value="Unassembled WGS sequence"/>
</dbReference>
<reference evidence="4" key="1">
    <citation type="submission" date="2020-10" db="EMBL/GenBank/DDBJ databases">
        <authorList>
            <person name="Gilroy R."/>
        </authorList>
    </citation>
    <scope>NUCLEOTIDE SEQUENCE</scope>
    <source>
        <strain evidence="4">CHK195-11698</strain>
    </source>
</reference>
<feature type="domain" description="SHSP" evidence="3">
    <location>
        <begin position="1"/>
        <end position="50"/>
    </location>
</feature>
<reference evidence="4" key="2">
    <citation type="journal article" date="2021" name="PeerJ">
        <title>Extensive microbial diversity within the chicken gut microbiome revealed by metagenomics and culture.</title>
        <authorList>
            <person name="Gilroy R."/>
            <person name="Ravi A."/>
            <person name="Getino M."/>
            <person name="Pursley I."/>
            <person name="Horton D.L."/>
            <person name="Alikhan N.F."/>
            <person name="Baker D."/>
            <person name="Gharbi K."/>
            <person name="Hall N."/>
            <person name="Watson M."/>
            <person name="Adriaenssens E.M."/>
            <person name="Foster-Nyarko E."/>
            <person name="Jarju S."/>
            <person name="Secka A."/>
            <person name="Antonio M."/>
            <person name="Oren A."/>
            <person name="Chaudhuri R.R."/>
            <person name="La Ragione R."/>
            <person name="Hildebrand F."/>
            <person name="Pallen M.J."/>
        </authorList>
    </citation>
    <scope>NUCLEOTIDE SEQUENCE</scope>
    <source>
        <strain evidence="4">CHK195-11698</strain>
    </source>
</reference>
<comment type="caution">
    <text evidence="4">The sequence shown here is derived from an EMBL/GenBank/DDBJ whole genome shotgun (WGS) entry which is preliminary data.</text>
</comment>
<dbReference type="PROSITE" id="PS01031">
    <property type="entry name" value="SHSP"/>
    <property type="match status" value="1"/>
</dbReference>
<accession>A0A9D1HNC4</accession>
<evidence type="ECO:0000313" key="5">
    <source>
        <dbReference type="Proteomes" id="UP000824175"/>
    </source>
</evidence>
<sequence>RYAGTFSRSFYVGDEVTEQDIKASFDNGELKVTFPKEVKTIPEKKQIMID</sequence>
<name>A0A9D1HNC4_9FIRM</name>
<dbReference type="AlphaFoldDB" id="A0A9D1HNC4"/>
<dbReference type="InterPro" id="IPR002068">
    <property type="entry name" value="A-crystallin/Hsp20_dom"/>
</dbReference>
<dbReference type="EMBL" id="DVMJ01000035">
    <property type="protein sequence ID" value="HIU13276.1"/>
    <property type="molecule type" value="Genomic_DNA"/>
</dbReference>
<dbReference type="SUPFAM" id="SSF49764">
    <property type="entry name" value="HSP20-like chaperones"/>
    <property type="match status" value="1"/>
</dbReference>
<evidence type="ECO:0000259" key="3">
    <source>
        <dbReference type="PROSITE" id="PS01031"/>
    </source>
</evidence>
<evidence type="ECO:0000256" key="1">
    <source>
        <dbReference type="PROSITE-ProRule" id="PRU00285"/>
    </source>
</evidence>
<dbReference type="InterPro" id="IPR008978">
    <property type="entry name" value="HSP20-like_chaperone"/>
</dbReference>